<feature type="region of interest" description="Disordered" evidence="1">
    <location>
        <begin position="21"/>
        <end position="47"/>
    </location>
</feature>
<feature type="compositionally biased region" description="Basic and acidic residues" evidence="1">
    <location>
        <begin position="37"/>
        <end position="47"/>
    </location>
</feature>
<evidence type="ECO:0000256" key="1">
    <source>
        <dbReference type="SAM" id="MobiDB-lite"/>
    </source>
</evidence>
<name>A0A392VRJ6_9FABA</name>
<evidence type="ECO:0000313" key="3">
    <source>
        <dbReference type="Proteomes" id="UP000265520"/>
    </source>
</evidence>
<sequence>MLLENGSTDKVNYTVAEIHTESKSDVEMRNQGSDAGYLKEDGLDPDL</sequence>
<keyword evidence="3" id="KW-1185">Reference proteome</keyword>
<proteinExistence type="predicted"/>
<dbReference type="EMBL" id="LXQA011258041">
    <property type="protein sequence ID" value="MCI90916.1"/>
    <property type="molecule type" value="Genomic_DNA"/>
</dbReference>
<feature type="non-terminal residue" evidence="2">
    <location>
        <position position="47"/>
    </location>
</feature>
<reference evidence="2 3" key="1">
    <citation type="journal article" date="2018" name="Front. Plant Sci.">
        <title>Red Clover (Trifolium pratense) and Zigzag Clover (T. medium) - A Picture of Genomic Similarities and Differences.</title>
        <authorList>
            <person name="Dluhosova J."/>
            <person name="Istvanek J."/>
            <person name="Nedelnik J."/>
            <person name="Repkova J."/>
        </authorList>
    </citation>
    <scope>NUCLEOTIDE SEQUENCE [LARGE SCALE GENOMIC DNA]</scope>
    <source>
        <strain evidence="3">cv. 10/8</strain>
        <tissue evidence="2">Leaf</tissue>
    </source>
</reference>
<accession>A0A392VRJ6</accession>
<protein>
    <submittedName>
        <fullName evidence="2">Translocase of chloroplast 132 chloroplastic-like</fullName>
    </submittedName>
</protein>
<organism evidence="2 3">
    <name type="scientific">Trifolium medium</name>
    <dbReference type="NCBI Taxonomy" id="97028"/>
    <lineage>
        <taxon>Eukaryota</taxon>
        <taxon>Viridiplantae</taxon>
        <taxon>Streptophyta</taxon>
        <taxon>Embryophyta</taxon>
        <taxon>Tracheophyta</taxon>
        <taxon>Spermatophyta</taxon>
        <taxon>Magnoliopsida</taxon>
        <taxon>eudicotyledons</taxon>
        <taxon>Gunneridae</taxon>
        <taxon>Pentapetalae</taxon>
        <taxon>rosids</taxon>
        <taxon>fabids</taxon>
        <taxon>Fabales</taxon>
        <taxon>Fabaceae</taxon>
        <taxon>Papilionoideae</taxon>
        <taxon>50 kb inversion clade</taxon>
        <taxon>NPAAA clade</taxon>
        <taxon>Hologalegina</taxon>
        <taxon>IRL clade</taxon>
        <taxon>Trifolieae</taxon>
        <taxon>Trifolium</taxon>
    </lineage>
</organism>
<comment type="caution">
    <text evidence="2">The sequence shown here is derived from an EMBL/GenBank/DDBJ whole genome shotgun (WGS) entry which is preliminary data.</text>
</comment>
<dbReference type="Proteomes" id="UP000265520">
    <property type="component" value="Unassembled WGS sequence"/>
</dbReference>
<dbReference type="AlphaFoldDB" id="A0A392VRJ6"/>
<evidence type="ECO:0000313" key="2">
    <source>
        <dbReference type="EMBL" id="MCI90916.1"/>
    </source>
</evidence>